<dbReference type="GO" id="GO:0006355">
    <property type="term" value="P:regulation of DNA-templated transcription"/>
    <property type="evidence" value="ECO:0007669"/>
    <property type="project" value="UniProtKB-UniRule"/>
</dbReference>
<evidence type="ECO:0000313" key="9">
    <source>
        <dbReference type="Proteomes" id="UP000059680"/>
    </source>
</evidence>
<evidence type="ECO:0000256" key="1">
    <source>
        <dbReference type="ARBA" id="ARBA00005889"/>
    </source>
</evidence>
<gene>
    <name evidence="8" type="ordered locus">Os04g0296034</name>
    <name evidence="8" type="ORF">OSNPB_040296034</name>
</gene>
<evidence type="ECO:0000256" key="5">
    <source>
        <dbReference type="PROSITE-ProRule" id="PRU00325"/>
    </source>
</evidence>
<dbReference type="STRING" id="39947.A0A0P0W882"/>
<keyword evidence="4 6" id="KW-0862">Zinc</keyword>
<keyword evidence="2 6" id="KW-0479">Metal-binding</keyword>
<dbReference type="InParanoid" id="A0A0P0W882"/>
<dbReference type="FunCoup" id="A0A0P0W882">
    <property type="interactions" value="10"/>
</dbReference>
<proteinExistence type="inferred from homology"/>
<dbReference type="PROSITE" id="PS50966">
    <property type="entry name" value="ZF_SWIM"/>
    <property type="match status" value="1"/>
</dbReference>
<sequence>MPAMFKKVWAEIRKLYEWEVFNVARQDGAGVFTVASKDNNVVQVHVWCTFEEQSMNSANCDCKKLECDGIPCSHVCAVLKFLGVGTIPHCCVMVRWTMDVKAAFESDRSTNTHVWSEQMDCYRDLRNMSSLALFIASKSS</sequence>
<evidence type="ECO:0000259" key="7">
    <source>
        <dbReference type="PROSITE" id="PS50966"/>
    </source>
</evidence>
<dbReference type="Pfam" id="PF04434">
    <property type="entry name" value="SWIM"/>
    <property type="match status" value="1"/>
</dbReference>
<reference evidence="9" key="1">
    <citation type="journal article" date="2005" name="Nature">
        <title>The map-based sequence of the rice genome.</title>
        <authorList>
            <consortium name="International rice genome sequencing project (IRGSP)"/>
            <person name="Matsumoto T."/>
            <person name="Wu J."/>
            <person name="Kanamori H."/>
            <person name="Katayose Y."/>
            <person name="Fujisawa M."/>
            <person name="Namiki N."/>
            <person name="Mizuno H."/>
            <person name="Yamamoto K."/>
            <person name="Antonio B.A."/>
            <person name="Baba T."/>
            <person name="Sakata K."/>
            <person name="Nagamura Y."/>
            <person name="Aoki H."/>
            <person name="Arikawa K."/>
            <person name="Arita K."/>
            <person name="Bito T."/>
            <person name="Chiden Y."/>
            <person name="Fujitsuka N."/>
            <person name="Fukunaka R."/>
            <person name="Hamada M."/>
            <person name="Harada C."/>
            <person name="Hayashi A."/>
            <person name="Hijishita S."/>
            <person name="Honda M."/>
            <person name="Hosokawa S."/>
            <person name="Ichikawa Y."/>
            <person name="Idonuma A."/>
            <person name="Iijima M."/>
            <person name="Ikeda M."/>
            <person name="Ikeno M."/>
            <person name="Ito K."/>
            <person name="Ito S."/>
            <person name="Ito T."/>
            <person name="Ito Y."/>
            <person name="Ito Y."/>
            <person name="Iwabuchi A."/>
            <person name="Kamiya K."/>
            <person name="Karasawa W."/>
            <person name="Kurita K."/>
            <person name="Katagiri S."/>
            <person name="Kikuta A."/>
            <person name="Kobayashi H."/>
            <person name="Kobayashi N."/>
            <person name="Machita K."/>
            <person name="Maehara T."/>
            <person name="Masukawa M."/>
            <person name="Mizubayashi T."/>
            <person name="Mukai Y."/>
            <person name="Nagasaki H."/>
            <person name="Nagata Y."/>
            <person name="Naito S."/>
            <person name="Nakashima M."/>
            <person name="Nakama Y."/>
            <person name="Nakamichi Y."/>
            <person name="Nakamura M."/>
            <person name="Meguro A."/>
            <person name="Negishi M."/>
            <person name="Ohta I."/>
            <person name="Ohta T."/>
            <person name="Okamoto M."/>
            <person name="Ono N."/>
            <person name="Saji S."/>
            <person name="Sakaguchi M."/>
            <person name="Sakai K."/>
            <person name="Shibata M."/>
            <person name="Shimokawa T."/>
            <person name="Song J."/>
            <person name="Takazaki Y."/>
            <person name="Terasawa K."/>
            <person name="Tsugane M."/>
            <person name="Tsuji K."/>
            <person name="Ueda S."/>
            <person name="Waki K."/>
            <person name="Yamagata H."/>
            <person name="Yamamoto M."/>
            <person name="Yamamoto S."/>
            <person name="Yamane H."/>
            <person name="Yoshiki S."/>
            <person name="Yoshihara R."/>
            <person name="Yukawa K."/>
            <person name="Zhong H."/>
            <person name="Yano M."/>
            <person name="Yuan Q."/>
            <person name="Ouyang S."/>
            <person name="Liu J."/>
            <person name="Jones K.M."/>
            <person name="Gansberger K."/>
            <person name="Moffat K."/>
            <person name="Hill J."/>
            <person name="Bera J."/>
            <person name="Fadrosh D."/>
            <person name="Jin S."/>
            <person name="Johri S."/>
            <person name="Kim M."/>
            <person name="Overton L."/>
            <person name="Reardon M."/>
            <person name="Tsitrin T."/>
            <person name="Vuong H."/>
            <person name="Weaver B."/>
            <person name="Ciecko A."/>
            <person name="Tallon L."/>
            <person name="Jackson J."/>
            <person name="Pai G."/>
            <person name="Aken S.V."/>
            <person name="Utterback T."/>
            <person name="Reidmuller S."/>
            <person name="Feldblyum T."/>
            <person name="Hsiao J."/>
            <person name="Zismann V."/>
            <person name="Iobst S."/>
            <person name="de Vazeille A.R."/>
            <person name="Buell C.R."/>
            <person name="Ying K."/>
            <person name="Li Y."/>
            <person name="Lu T."/>
            <person name="Huang Y."/>
            <person name="Zhao Q."/>
            <person name="Feng Q."/>
            <person name="Zhang L."/>
            <person name="Zhu J."/>
            <person name="Weng Q."/>
            <person name="Mu J."/>
            <person name="Lu Y."/>
            <person name="Fan D."/>
            <person name="Liu Y."/>
            <person name="Guan J."/>
            <person name="Zhang Y."/>
            <person name="Yu S."/>
            <person name="Liu X."/>
            <person name="Zhang Y."/>
            <person name="Hong G."/>
            <person name="Han B."/>
            <person name="Choisne N."/>
            <person name="Demange N."/>
            <person name="Orjeda G."/>
            <person name="Samain S."/>
            <person name="Cattolico L."/>
            <person name="Pelletier E."/>
            <person name="Couloux A."/>
            <person name="Segurens B."/>
            <person name="Wincker P."/>
            <person name="D'Hont A."/>
            <person name="Scarpelli C."/>
            <person name="Weissenbach J."/>
            <person name="Salanoubat M."/>
            <person name="Quetier F."/>
            <person name="Yu Y."/>
            <person name="Kim H.R."/>
            <person name="Rambo T."/>
            <person name="Currie J."/>
            <person name="Collura K."/>
            <person name="Luo M."/>
            <person name="Yang T."/>
            <person name="Ammiraju J.S.S."/>
            <person name="Engler F."/>
            <person name="Soderlund C."/>
            <person name="Wing R.A."/>
            <person name="Palmer L.E."/>
            <person name="de la Bastide M."/>
            <person name="Spiegel L."/>
            <person name="Nascimento L."/>
            <person name="Zutavern T."/>
            <person name="O'Shaughnessy A."/>
            <person name="Dike S."/>
            <person name="Dedhia N."/>
            <person name="Preston R."/>
            <person name="Balija V."/>
            <person name="McCombie W.R."/>
            <person name="Chow T."/>
            <person name="Chen H."/>
            <person name="Chung M."/>
            <person name="Chen C."/>
            <person name="Shaw J."/>
            <person name="Wu H."/>
            <person name="Hsiao K."/>
            <person name="Chao Y."/>
            <person name="Chu M."/>
            <person name="Cheng C."/>
            <person name="Hour A."/>
            <person name="Lee P."/>
            <person name="Lin S."/>
            <person name="Lin Y."/>
            <person name="Liou J."/>
            <person name="Liu S."/>
            <person name="Hsing Y."/>
            <person name="Raghuvanshi S."/>
            <person name="Mohanty A."/>
            <person name="Bharti A.K."/>
            <person name="Gaur A."/>
            <person name="Gupta V."/>
            <person name="Kumar D."/>
            <person name="Ravi V."/>
            <person name="Vij S."/>
            <person name="Kapur A."/>
            <person name="Khurana P."/>
            <person name="Khurana P."/>
            <person name="Khurana J.P."/>
            <person name="Tyagi A.K."/>
            <person name="Gaikwad K."/>
            <person name="Singh A."/>
            <person name="Dalal V."/>
            <person name="Srivastava S."/>
            <person name="Dixit A."/>
            <person name="Pal A.K."/>
            <person name="Ghazi I.A."/>
            <person name="Yadav M."/>
            <person name="Pandit A."/>
            <person name="Bhargava A."/>
            <person name="Sureshbabu K."/>
            <person name="Batra K."/>
            <person name="Sharma T.R."/>
            <person name="Mohapatra T."/>
            <person name="Singh N.K."/>
            <person name="Messing J."/>
            <person name="Nelson A.B."/>
            <person name="Fuks G."/>
            <person name="Kavchok S."/>
            <person name="Keizer G."/>
            <person name="Linton E."/>
            <person name="Llaca V."/>
            <person name="Song R."/>
            <person name="Tanyolac B."/>
            <person name="Young S."/>
            <person name="Ho-Il K."/>
            <person name="Hahn J.H."/>
            <person name="Sangsakoo G."/>
            <person name="Vanavichit A."/>
            <person name="de Mattos Luiz.A.T."/>
            <person name="Zimmer P.D."/>
            <person name="Malone G."/>
            <person name="Dellagostin O."/>
            <person name="de Oliveira A.C."/>
            <person name="Bevan M."/>
            <person name="Bancroft I."/>
            <person name="Minx P."/>
            <person name="Cordum H."/>
            <person name="Wilson R."/>
            <person name="Cheng Z."/>
            <person name="Jin W."/>
            <person name="Jiang J."/>
            <person name="Leong S.A."/>
            <person name="Iwama H."/>
            <person name="Gojobori T."/>
            <person name="Itoh T."/>
            <person name="Niimura Y."/>
            <person name="Fujii Y."/>
            <person name="Habara T."/>
            <person name="Sakai H."/>
            <person name="Sato Y."/>
            <person name="Wilson G."/>
            <person name="Kumar K."/>
            <person name="McCouch S."/>
            <person name="Juretic N."/>
            <person name="Hoen D."/>
            <person name="Wright S."/>
            <person name="Bruskiewich R."/>
            <person name="Bureau T."/>
            <person name="Miyao A."/>
            <person name="Hirochika H."/>
            <person name="Nishikawa T."/>
            <person name="Kadowaki K."/>
            <person name="Sugiura M."/>
            <person name="Burr B."/>
            <person name="Sasaki T."/>
        </authorList>
    </citation>
    <scope>NUCLEOTIDE SEQUENCE [LARGE SCALE GENOMIC DNA]</scope>
    <source>
        <strain evidence="9">cv. Nipponbare</strain>
    </source>
</reference>
<dbReference type="InterPro" id="IPR007527">
    <property type="entry name" value="Znf_SWIM"/>
</dbReference>
<accession>A0A0P0W882</accession>
<dbReference type="AlphaFoldDB" id="A0A0P0W882"/>
<evidence type="ECO:0000313" key="8">
    <source>
        <dbReference type="EMBL" id="BAS88446.1"/>
    </source>
</evidence>
<name>A0A0P0W882_ORYSJ</name>
<dbReference type="GO" id="GO:0005634">
    <property type="term" value="C:nucleus"/>
    <property type="evidence" value="ECO:0007669"/>
    <property type="project" value="UniProtKB-SubCell"/>
</dbReference>
<keyword evidence="9" id="KW-1185">Reference proteome</keyword>
<dbReference type="InterPro" id="IPR006564">
    <property type="entry name" value="Znf_PMZ"/>
</dbReference>
<dbReference type="Proteomes" id="UP000059680">
    <property type="component" value="Chromosome 4"/>
</dbReference>
<comment type="function">
    <text evidence="6">Putative transcription activator involved in regulating light control of development.</text>
</comment>
<dbReference type="PANTHER" id="PTHR31669">
    <property type="entry name" value="PROTEIN FAR1-RELATED SEQUENCE 10-RELATED"/>
    <property type="match status" value="1"/>
</dbReference>
<comment type="subcellular location">
    <subcellularLocation>
        <location evidence="6">Nucleus</location>
    </subcellularLocation>
</comment>
<dbReference type="SMART" id="SM00575">
    <property type="entry name" value="ZnF_PMZ"/>
    <property type="match status" value="1"/>
</dbReference>
<feature type="domain" description="SWIM-type" evidence="7">
    <location>
        <begin position="44"/>
        <end position="83"/>
    </location>
</feature>
<evidence type="ECO:0000256" key="2">
    <source>
        <dbReference type="ARBA" id="ARBA00022723"/>
    </source>
</evidence>
<reference evidence="8 9" key="3">
    <citation type="journal article" date="2013" name="Rice">
        <title>Improvement of the Oryza sativa Nipponbare reference genome using next generation sequence and optical map data.</title>
        <authorList>
            <person name="Kawahara Y."/>
            <person name="de la Bastide M."/>
            <person name="Hamilton J.P."/>
            <person name="Kanamori H."/>
            <person name="McCombie W.R."/>
            <person name="Ouyang S."/>
            <person name="Schwartz D.C."/>
            <person name="Tanaka T."/>
            <person name="Wu J."/>
            <person name="Zhou S."/>
            <person name="Childs K.L."/>
            <person name="Davidson R.M."/>
            <person name="Lin H."/>
            <person name="Quesada-Ocampo L."/>
            <person name="Vaillancourt B."/>
            <person name="Sakai H."/>
            <person name="Lee S.S."/>
            <person name="Kim J."/>
            <person name="Numa H."/>
            <person name="Itoh T."/>
            <person name="Buell C.R."/>
            <person name="Matsumoto T."/>
        </authorList>
    </citation>
    <scope>NUCLEOTIDE SEQUENCE [LARGE SCALE GENOMIC DNA]</scope>
    <source>
        <strain evidence="9">cv. Nipponbare</strain>
    </source>
</reference>
<dbReference type="InterPro" id="IPR031052">
    <property type="entry name" value="FHY3/FAR1"/>
</dbReference>
<evidence type="ECO:0000256" key="4">
    <source>
        <dbReference type="ARBA" id="ARBA00022833"/>
    </source>
</evidence>
<evidence type="ECO:0000256" key="6">
    <source>
        <dbReference type="RuleBase" id="RU367018"/>
    </source>
</evidence>
<dbReference type="EMBL" id="AP014960">
    <property type="protein sequence ID" value="BAS88446.1"/>
    <property type="molecule type" value="Genomic_DNA"/>
</dbReference>
<comment type="similarity">
    <text evidence="1 6">Belongs to the FHY3/FAR1 family.</text>
</comment>
<dbReference type="PANTHER" id="PTHR31669:SF292">
    <property type="entry name" value="OS02G0262500 PROTEIN"/>
    <property type="match status" value="1"/>
</dbReference>
<dbReference type="eggNOG" id="ENOG502RYFA">
    <property type="taxonomic scope" value="Eukaryota"/>
</dbReference>
<dbReference type="PaxDb" id="39947-A0A0P0W882"/>
<evidence type="ECO:0000256" key="3">
    <source>
        <dbReference type="ARBA" id="ARBA00022771"/>
    </source>
</evidence>
<dbReference type="Gramene" id="Os04t0296034-00">
    <property type="protein sequence ID" value="Os04t0296034-00"/>
    <property type="gene ID" value="Os04g0296034"/>
</dbReference>
<protein>
    <recommendedName>
        <fullName evidence="6">Protein FAR1-RELATED SEQUENCE</fullName>
    </recommendedName>
</protein>
<keyword evidence="6" id="KW-0539">Nucleus</keyword>
<dbReference type="GO" id="GO:0008270">
    <property type="term" value="F:zinc ion binding"/>
    <property type="evidence" value="ECO:0007669"/>
    <property type="project" value="UniProtKB-UniRule"/>
</dbReference>
<organism evidence="8 9">
    <name type="scientific">Oryza sativa subsp. japonica</name>
    <name type="common">Rice</name>
    <dbReference type="NCBI Taxonomy" id="39947"/>
    <lineage>
        <taxon>Eukaryota</taxon>
        <taxon>Viridiplantae</taxon>
        <taxon>Streptophyta</taxon>
        <taxon>Embryophyta</taxon>
        <taxon>Tracheophyta</taxon>
        <taxon>Spermatophyta</taxon>
        <taxon>Magnoliopsida</taxon>
        <taxon>Liliopsida</taxon>
        <taxon>Poales</taxon>
        <taxon>Poaceae</taxon>
        <taxon>BOP clade</taxon>
        <taxon>Oryzoideae</taxon>
        <taxon>Oryzeae</taxon>
        <taxon>Oryzinae</taxon>
        <taxon>Oryza</taxon>
        <taxon>Oryza sativa</taxon>
    </lineage>
</organism>
<reference evidence="8 9" key="2">
    <citation type="journal article" date="2013" name="Plant Cell Physiol.">
        <title>Rice Annotation Project Database (RAP-DB): an integrative and interactive database for rice genomics.</title>
        <authorList>
            <person name="Sakai H."/>
            <person name="Lee S.S."/>
            <person name="Tanaka T."/>
            <person name="Numa H."/>
            <person name="Kim J."/>
            <person name="Kawahara Y."/>
            <person name="Wakimoto H."/>
            <person name="Yang C.C."/>
            <person name="Iwamoto M."/>
            <person name="Abe T."/>
            <person name="Yamada Y."/>
            <person name="Muto A."/>
            <person name="Inokuchi H."/>
            <person name="Ikemura T."/>
            <person name="Matsumoto T."/>
            <person name="Sasaki T."/>
            <person name="Itoh T."/>
        </authorList>
    </citation>
    <scope>NUCLEOTIDE SEQUENCE [LARGE SCALE GENOMIC DNA]</scope>
    <source>
        <strain evidence="9">cv. Nipponbare</strain>
    </source>
</reference>
<keyword evidence="3 5" id="KW-0863">Zinc-finger</keyword>
<dbReference type="OMA" id="ANCDCKK"/>